<accession>A0AA96EU67</accession>
<dbReference type="Proteomes" id="UP001304515">
    <property type="component" value="Chromosome"/>
</dbReference>
<sequence length="181" mass="20860">MASKIIKITATSNEIILPIDDVFVGKYIKITITDKVAPPRVPRPKIVKPKVDKTDEMFRNLKEDSFFIIDLSRKPDESVIDDVPAWSNLFKNPKPVIKDEKSKEDFSDKVTISKKIIIDKFDYEEESDSITDRDKELLNSFTFEEDITDVNTNIIEDEPNWNSNKPLDKDLDILGHSEKSE</sequence>
<evidence type="ECO:0000313" key="3">
    <source>
        <dbReference type="EMBL" id="WNM21835.1"/>
    </source>
</evidence>
<dbReference type="KEGG" id="fcj:RN605_00420"/>
<dbReference type="EMBL" id="CP134890">
    <property type="protein sequence ID" value="WNM21835.1"/>
    <property type="molecule type" value="Genomic_DNA"/>
</dbReference>
<organism evidence="3 4">
    <name type="scientific">Flavobacterium capsici</name>
    <dbReference type="NCBI Taxonomy" id="3075618"/>
    <lineage>
        <taxon>Bacteria</taxon>
        <taxon>Pseudomonadati</taxon>
        <taxon>Bacteroidota</taxon>
        <taxon>Flavobacteriia</taxon>
        <taxon>Flavobacteriales</taxon>
        <taxon>Flavobacteriaceae</taxon>
        <taxon>Flavobacterium</taxon>
    </lineage>
</organism>
<reference evidence="3 4" key="1">
    <citation type="submission" date="2023-09" db="EMBL/GenBank/DDBJ databases">
        <title>Flavobacterium sp. a novel bacteria isolate from Pepper rhizosphere.</title>
        <authorList>
            <person name="Peng Y."/>
            <person name="Lee J."/>
        </authorList>
    </citation>
    <scope>NUCLEOTIDE SEQUENCE [LARGE SCALE GENOMIC DNA]</scope>
    <source>
        <strain evidence="2">PMR2A8</strain>
        <strain evidence="3 4">PMTSA4</strain>
    </source>
</reference>
<name>A0AA96F3B1_9FLAO</name>
<keyword evidence="4" id="KW-1185">Reference proteome</keyword>
<proteinExistence type="predicted"/>
<evidence type="ECO:0000313" key="4">
    <source>
        <dbReference type="Proteomes" id="UP001304515"/>
    </source>
</evidence>
<dbReference type="AlphaFoldDB" id="A0AA96F3B1"/>
<feature type="compositionally biased region" description="Basic and acidic residues" evidence="1">
    <location>
        <begin position="166"/>
        <end position="181"/>
    </location>
</feature>
<dbReference type="RefSeq" id="WP_313321432.1">
    <property type="nucleotide sequence ID" value="NZ_CP134878.1"/>
</dbReference>
<feature type="region of interest" description="Disordered" evidence="1">
    <location>
        <begin position="156"/>
        <end position="181"/>
    </location>
</feature>
<accession>A0AA96F3B1</accession>
<dbReference type="EMBL" id="CP134878">
    <property type="protein sequence ID" value="WNM17782.1"/>
    <property type="molecule type" value="Genomic_DNA"/>
</dbReference>
<feature type="compositionally biased region" description="Polar residues" evidence="1">
    <location>
        <begin position="156"/>
        <end position="165"/>
    </location>
</feature>
<evidence type="ECO:0000256" key="1">
    <source>
        <dbReference type="SAM" id="MobiDB-lite"/>
    </source>
</evidence>
<evidence type="ECO:0000313" key="2">
    <source>
        <dbReference type="EMBL" id="WNM17782.1"/>
    </source>
</evidence>
<gene>
    <name evidence="3" type="ORF">RN605_00420</name>
    <name evidence="2" type="ORF">RN608_07120</name>
</gene>
<protein>
    <submittedName>
        <fullName evidence="3">Uncharacterized protein</fullName>
    </submittedName>
</protein>